<evidence type="ECO:0000313" key="1">
    <source>
        <dbReference type="EMBL" id="KAF5893867.1"/>
    </source>
</evidence>
<keyword evidence="2" id="KW-1185">Reference proteome</keyword>
<reference evidence="1" key="1">
    <citation type="submission" date="2020-07" db="EMBL/GenBank/DDBJ databases">
        <title>Clarias magur genome sequencing, assembly and annotation.</title>
        <authorList>
            <person name="Kushwaha B."/>
            <person name="Kumar R."/>
            <person name="Das P."/>
            <person name="Joshi C.G."/>
            <person name="Kumar D."/>
            <person name="Nagpure N.S."/>
            <person name="Pandey M."/>
            <person name="Agarwal S."/>
            <person name="Srivastava S."/>
            <person name="Singh M."/>
            <person name="Sahoo L."/>
            <person name="Jayasankar P."/>
            <person name="Meher P.K."/>
            <person name="Koringa P.G."/>
            <person name="Iquebal M.A."/>
            <person name="Das S.P."/>
            <person name="Bit A."/>
            <person name="Patnaik S."/>
            <person name="Patel N."/>
            <person name="Shah T.M."/>
            <person name="Hinsu A."/>
            <person name="Jena J.K."/>
        </authorList>
    </citation>
    <scope>NUCLEOTIDE SEQUENCE</scope>
    <source>
        <strain evidence="1">CIFAMagur01</strain>
        <tissue evidence="1">Testis</tissue>
    </source>
</reference>
<proteinExistence type="predicted"/>
<dbReference type="EMBL" id="QNUK01000407">
    <property type="protein sequence ID" value="KAF5893867.1"/>
    <property type="molecule type" value="Genomic_DNA"/>
</dbReference>
<sequence length="72" mass="8371">MSYYKIFDHGGVAELAPGGNHYRKEFRSRIPRRARVRVRVVTDVEQKRGSRRVSEWIGAEEKCRAKGELVKP</sequence>
<dbReference type="Proteomes" id="UP000727407">
    <property type="component" value="Unassembled WGS sequence"/>
</dbReference>
<organism evidence="1 2">
    <name type="scientific">Clarias magur</name>
    <name type="common">Asian catfish</name>
    <name type="synonym">Macropteronotus magur</name>
    <dbReference type="NCBI Taxonomy" id="1594786"/>
    <lineage>
        <taxon>Eukaryota</taxon>
        <taxon>Metazoa</taxon>
        <taxon>Chordata</taxon>
        <taxon>Craniata</taxon>
        <taxon>Vertebrata</taxon>
        <taxon>Euteleostomi</taxon>
        <taxon>Actinopterygii</taxon>
        <taxon>Neopterygii</taxon>
        <taxon>Teleostei</taxon>
        <taxon>Ostariophysi</taxon>
        <taxon>Siluriformes</taxon>
        <taxon>Clariidae</taxon>
        <taxon>Clarias</taxon>
    </lineage>
</organism>
<protein>
    <submittedName>
        <fullName evidence="1">tRNA (Guanine-N(7)-)-methyltransferase</fullName>
    </submittedName>
</protein>
<accession>A0A8J4WWH5</accession>
<evidence type="ECO:0000313" key="2">
    <source>
        <dbReference type="Proteomes" id="UP000727407"/>
    </source>
</evidence>
<comment type="caution">
    <text evidence="1">The sequence shown here is derived from an EMBL/GenBank/DDBJ whole genome shotgun (WGS) entry which is preliminary data.</text>
</comment>
<name>A0A8J4WWH5_CLAMG</name>
<feature type="non-terminal residue" evidence="1">
    <location>
        <position position="72"/>
    </location>
</feature>
<gene>
    <name evidence="1" type="primary">trmB</name>
    <name evidence="1" type="ORF">DAT39_016425</name>
</gene>
<dbReference type="AlphaFoldDB" id="A0A8J4WWH5"/>